<accession>A0A7W8DR58</accession>
<evidence type="ECO:0000313" key="3">
    <source>
        <dbReference type="EMBL" id="MBB5039183.1"/>
    </source>
</evidence>
<evidence type="ECO:0000256" key="1">
    <source>
        <dbReference type="SAM" id="Phobius"/>
    </source>
</evidence>
<dbReference type="InterPro" id="IPR011009">
    <property type="entry name" value="Kinase-like_dom_sf"/>
</dbReference>
<dbReference type="PROSITE" id="PS50011">
    <property type="entry name" value="PROTEIN_KINASE_DOM"/>
    <property type="match status" value="1"/>
</dbReference>
<dbReference type="Pfam" id="PF00069">
    <property type="entry name" value="Pkinase"/>
    <property type="match status" value="1"/>
</dbReference>
<reference evidence="3 4" key="1">
    <citation type="submission" date="2020-08" db="EMBL/GenBank/DDBJ databases">
        <title>Genomic Encyclopedia of Type Strains, Phase IV (KMG-IV): sequencing the most valuable type-strain genomes for metagenomic binning, comparative biology and taxonomic classification.</title>
        <authorList>
            <person name="Goeker M."/>
        </authorList>
    </citation>
    <scope>NUCLEOTIDE SEQUENCE [LARGE SCALE GENOMIC DNA]</scope>
    <source>
        <strain evidence="3 4">DSM 12251</strain>
    </source>
</reference>
<dbReference type="InterPro" id="IPR000719">
    <property type="entry name" value="Prot_kinase_dom"/>
</dbReference>
<dbReference type="GO" id="GO:0005524">
    <property type="term" value="F:ATP binding"/>
    <property type="evidence" value="ECO:0007669"/>
    <property type="project" value="InterPro"/>
</dbReference>
<keyword evidence="1" id="KW-0472">Membrane</keyword>
<keyword evidence="4" id="KW-1185">Reference proteome</keyword>
<keyword evidence="1" id="KW-1133">Transmembrane helix</keyword>
<feature type="domain" description="Protein kinase" evidence="2">
    <location>
        <begin position="1"/>
        <end position="132"/>
    </location>
</feature>
<dbReference type="AlphaFoldDB" id="A0A7W8DR58"/>
<dbReference type="Proteomes" id="UP000534294">
    <property type="component" value="Unassembled WGS sequence"/>
</dbReference>
<evidence type="ECO:0000313" key="4">
    <source>
        <dbReference type="Proteomes" id="UP000534294"/>
    </source>
</evidence>
<keyword evidence="3" id="KW-0418">Kinase</keyword>
<dbReference type="SUPFAM" id="SSF56112">
    <property type="entry name" value="Protein kinase-like (PK-like)"/>
    <property type="match status" value="1"/>
</dbReference>
<keyword evidence="3" id="KW-0808">Transferase</keyword>
<feature type="transmembrane region" description="Helical" evidence="1">
    <location>
        <begin position="151"/>
        <end position="168"/>
    </location>
</feature>
<sequence>MKLSDLKSSGHCHSFYRKYLGGLVQTFPAGTARYLAPERFRGIPNKERTEIFAIGVVLYQSLTGKLPYGSIERFQTPTFSATKSLTKPNPNVSPWSETVVRQAIALKPERRYQHYSELAHDLANPERVQPFFENFTPLIERNPLILYRTEFFILLVISLLLLFRMMALT</sequence>
<dbReference type="Gene3D" id="1.10.510.10">
    <property type="entry name" value="Transferase(Phosphotransferase) domain 1"/>
    <property type="match status" value="1"/>
</dbReference>
<comment type="caution">
    <text evidence="3">The sequence shown here is derived from an EMBL/GenBank/DDBJ whole genome shotgun (WGS) entry which is preliminary data.</text>
</comment>
<proteinExistence type="predicted"/>
<dbReference type="GO" id="GO:0004674">
    <property type="term" value="F:protein serine/threonine kinase activity"/>
    <property type="evidence" value="ECO:0007669"/>
    <property type="project" value="UniProtKB-KW"/>
</dbReference>
<dbReference type="EMBL" id="JACHIF010000007">
    <property type="protein sequence ID" value="MBB5039183.1"/>
    <property type="molecule type" value="Genomic_DNA"/>
</dbReference>
<evidence type="ECO:0000259" key="2">
    <source>
        <dbReference type="PROSITE" id="PS50011"/>
    </source>
</evidence>
<gene>
    <name evidence="3" type="ORF">HNQ64_003452</name>
</gene>
<protein>
    <submittedName>
        <fullName evidence="3">Serine/threonine protein kinase</fullName>
    </submittedName>
</protein>
<dbReference type="RefSeq" id="WP_184210664.1">
    <property type="nucleotide sequence ID" value="NZ_JACHIF010000007.1"/>
</dbReference>
<keyword evidence="1" id="KW-0812">Transmembrane</keyword>
<organism evidence="3 4">
    <name type="scientific">Prosthecobacter dejongeii</name>
    <dbReference type="NCBI Taxonomy" id="48465"/>
    <lineage>
        <taxon>Bacteria</taxon>
        <taxon>Pseudomonadati</taxon>
        <taxon>Verrucomicrobiota</taxon>
        <taxon>Verrucomicrobiia</taxon>
        <taxon>Verrucomicrobiales</taxon>
        <taxon>Verrucomicrobiaceae</taxon>
        <taxon>Prosthecobacter</taxon>
    </lineage>
</organism>
<keyword evidence="3" id="KW-0723">Serine/threonine-protein kinase</keyword>
<name>A0A7W8DR58_9BACT</name>